<evidence type="ECO:0008006" key="4">
    <source>
        <dbReference type="Google" id="ProtNLM"/>
    </source>
</evidence>
<accession>A0A0M0LNE3</accession>
<dbReference type="STRING" id="263475.AMD00_08995"/>
<protein>
    <recommendedName>
        <fullName evidence="4">Enoyl-CoA hydratase</fullName>
    </recommendedName>
</protein>
<sequence length="260" mass="27939">MVSTVITRFKDGVYEIELNRPDQLNAVNYELVSDLAAAVTEAKNDQNIRAVLLYGNGRGFCSGGDLKDFGIDTTDTVAVKEFLQKGHEAITGIYNMEKPVVAAIHGPAVGAGCNIAFCCDLIVADESAIFSEIFAKVGAIPDMGGLYFLPQKIGMHKAAELVFTGKKVTAHEALDCGLINEVVPDGTAVKKGRALAVSLAKGPTKSFGIAKRIMHQATHASLESVLEMEAYGQSIVFQTRDFTEGRAAFVEKRKAEFLGY</sequence>
<proteinExistence type="inferred from homology"/>
<dbReference type="EMBL" id="LILB01000001">
    <property type="protein sequence ID" value="KOO52511.1"/>
    <property type="molecule type" value="Genomic_DNA"/>
</dbReference>
<name>A0A0M0LNE3_9BACL</name>
<keyword evidence="3" id="KW-1185">Reference proteome</keyword>
<dbReference type="InterPro" id="IPR029045">
    <property type="entry name" value="ClpP/crotonase-like_dom_sf"/>
</dbReference>
<organism evidence="2 3">
    <name type="scientific">Viridibacillus arvi</name>
    <dbReference type="NCBI Taxonomy" id="263475"/>
    <lineage>
        <taxon>Bacteria</taxon>
        <taxon>Bacillati</taxon>
        <taxon>Bacillota</taxon>
        <taxon>Bacilli</taxon>
        <taxon>Bacillales</taxon>
        <taxon>Caryophanaceae</taxon>
        <taxon>Viridibacillus</taxon>
    </lineage>
</organism>
<reference evidence="3" key="1">
    <citation type="submission" date="2015-08" db="EMBL/GenBank/DDBJ databases">
        <title>Fjat-10028 dsm 16317.</title>
        <authorList>
            <person name="Liu B."/>
            <person name="Wang J."/>
            <person name="Zhu Y."/>
            <person name="Liu G."/>
            <person name="Chen Q."/>
            <person name="Chen Z."/>
            <person name="Lan J."/>
            <person name="Che J."/>
            <person name="Ge C."/>
            <person name="Shi H."/>
            <person name="Pan Z."/>
            <person name="Liu X."/>
        </authorList>
    </citation>
    <scope>NUCLEOTIDE SEQUENCE [LARGE SCALE GENOMIC DNA]</scope>
    <source>
        <strain evidence="3">DSM 16317</strain>
    </source>
</reference>
<gene>
    <name evidence="2" type="ORF">AMD00_08995</name>
</gene>
<dbReference type="PANTHER" id="PTHR43802:SF1">
    <property type="entry name" value="IP11341P-RELATED"/>
    <property type="match status" value="1"/>
</dbReference>
<dbReference type="SUPFAM" id="SSF52096">
    <property type="entry name" value="ClpP/crotonase"/>
    <property type="match status" value="1"/>
</dbReference>
<dbReference type="InterPro" id="IPR014748">
    <property type="entry name" value="Enoyl-CoA_hydra_C"/>
</dbReference>
<dbReference type="Proteomes" id="UP000036867">
    <property type="component" value="Unassembled WGS sequence"/>
</dbReference>
<dbReference type="AlphaFoldDB" id="A0A0M0LNE3"/>
<dbReference type="InterPro" id="IPR001753">
    <property type="entry name" value="Enoyl-CoA_hydra/iso"/>
</dbReference>
<evidence type="ECO:0000256" key="1">
    <source>
        <dbReference type="ARBA" id="ARBA00005254"/>
    </source>
</evidence>
<dbReference type="CDD" id="cd06558">
    <property type="entry name" value="crotonase-like"/>
    <property type="match status" value="1"/>
</dbReference>
<dbReference type="Gene3D" id="3.90.226.10">
    <property type="entry name" value="2-enoyl-CoA Hydratase, Chain A, domain 1"/>
    <property type="match status" value="1"/>
</dbReference>
<comment type="caution">
    <text evidence="2">The sequence shown here is derived from an EMBL/GenBank/DDBJ whole genome shotgun (WGS) entry which is preliminary data.</text>
</comment>
<evidence type="ECO:0000313" key="2">
    <source>
        <dbReference type="EMBL" id="KOO52511.1"/>
    </source>
</evidence>
<dbReference type="OrthoDB" id="9775794at2"/>
<dbReference type="GO" id="GO:0003824">
    <property type="term" value="F:catalytic activity"/>
    <property type="evidence" value="ECO:0007669"/>
    <property type="project" value="UniProtKB-ARBA"/>
</dbReference>
<comment type="similarity">
    <text evidence="1">Belongs to the enoyl-CoA hydratase/isomerase family.</text>
</comment>
<dbReference type="Gene3D" id="1.10.12.10">
    <property type="entry name" value="Lyase 2-enoyl-coa Hydratase, Chain A, domain 2"/>
    <property type="match status" value="1"/>
</dbReference>
<dbReference type="PATRIC" id="fig|263475.3.peg.2259"/>
<dbReference type="Pfam" id="PF00378">
    <property type="entry name" value="ECH_1"/>
    <property type="match status" value="1"/>
</dbReference>
<evidence type="ECO:0000313" key="3">
    <source>
        <dbReference type="Proteomes" id="UP000036867"/>
    </source>
</evidence>
<dbReference type="PANTHER" id="PTHR43802">
    <property type="entry name" value="ENOYL-COA HYDRATASE"/>
    <property type="match status" value="1"/>
</dbReference>